<sequence length="224" mass="24665">MSLVDLGGDPRMRRTRLLVLDFEGLTPAGRSPEPIEVAATKLEYRSGALVEIDRFESLIQPPAGIPVTWRERAVGFTPAMLADAPPAREVMAALDRLLPAPDDETASWPYRVVAHGAATERTLIYGQRQHCPNLAATPLLDNVRLARTVLTGLTHHGLNDVARHLGIPIPADRHRAMADVELTVTVLTRLLELGAWRGLHDLERDARLEPKHPATDPAEQESLF</sequence>
<accession>A0ABY2RT02</accession>
<organism evidence="5 6">
    <name type="scientific">Prauserella endophytica</name>
    <dbReference type="NCBI Taxonomy" id="1592324"/>
    <lineage>
        <taxon>Bacteria</taxon>
        <taxon>Bacillati</taxon>
        <taxon>Actinomycetota</taxon>
        <taxon>Actinomycetes</taxon>
        <taxon>Pseudonocardiales</taxon>
        <taxon>Pseudonocardiaceae</taxon>
        <taxon>Prauserella</taxon>
        <taxon>Prauserella coralliicola group</taxon>
    </lineage>
</organism>
<feature type="domain" description="Exonuclease" evidence="4">
    <location>
        <begin position="16"/>
        <end position="196"/>
    </location>
</feature>
<evidence type="ECO:0000313" key="5">
    <source>
        <dbReference type="EMBL" id="TKG59147.1"/>
    </source>
</evidence>
<evidence type="ECO:0000259" key="4">
    <source>
        <dbReference type="SMART" id="SM00479"/>
    </source>
</evidence>
<dbReference type="PANTHER" id="PTHR30231">
    <property type="entry name" value="DNA POLYMERASE III SUBUNIT EPSILON"/>
    <property type="match status" value="1"/>
</dbReference>
<keyword evidence="2" id="KW-0378">Hydrolase</keyword>
<dbReference type="Proteomes" id="UP000309992">
    <property type="component" value="Unassembled WGS sequence"/>
</dbReference>
<proteinExistence type="predicted"/>
<evidence type="ECO:0000256" key="2">
    <source>
        <dbReference type="ARBA" id="ARBA00022801"/>
    </source>
</evidence>
<name>A0ABY2RT02_9PSEU</name>
<dbReference type="InterPro" id="IPR036397">
    <property type="entry name" value="RNaseH_sf"/>
</dbReference>
<dbReference type="SUPFAM" id="SSF53098">
    <property type="entry name" value="Ribonuclease H-like"/>
    <property type="match status" value="1"/>
</dbReference>
<reference evidence="5 6" key="1">
    <citation type="journal article" date="2015" name="Antonie Van Leeuwenhoek">
        <title>Prauserella endophytica sp. nov., an endophytic actinobacterium isolated from Tamarix taklamakanensis.</title>
        <authorList>
            <person name="Liu J.M."/>
            <person name="Habden X."/>
            <person name="Guo L."/>
            <person name="Tuo L."/>
            <person name="Jiang Z.K."/>
            <person name="Liu S.W."/>
            <person name="Liu X.F."/>
            <person name="Chen L."/>
            <person name="Li R.F."/>
            <person name="Zhang Y.Q."/>
            <person name="Sun C.H."/>
        </authorList>
    </citation>
    <scope>NUCLEOTIDE SEQUENCE [LARGE SCALE GENOMIC DNA]</scope>
    <source>
        <strain evidence="5 6">CGMCC 4.7182</strain>
    </source>
</reference>
<dbReference type="Pfam" id="PF00929">
    <property type="entry name" value="RNase_T"/>
    <property type="match status" value="1"/>
</dbReference>
<keyword evidence="6" id="KW-1185">Reference proteome</keyword>
<dbReference type="GO" id="GO:0004527">
    <property type="term" value="F:exonuclease activity"/>
    <property type="evidence" value="ECO:0007669"/>
    <property type="project" value="UniProtKB-KW"/>
</dbReference>
<dbReference type="Gene3D" id="3.30.420.10">
    <property type="entry name" value="Ribonuclease H-like superfamily/Ribonuclease H"/>
    <property type="match status" value="1"/>
</dbReference>
<dbReference type="InterPro" id="IPR013520">
    <property type="entry name" value="Ribonucl_H"/>
</dbReference>
<evidence type="ECO:0000256" key="3">
    <source>
        <dbReference type="ARBA" id="ARBA00022839"/>
    </source>
</evidence>
<dbReference type="SMART" id="SM00479">
    <property type="entry name" value="EXOIII"/>
    <property type="match status" value="1"/>
</dbReference>
<dbReference type="CDD" id="cd06127">
    <property type="entry name" value="DEDDh"/>
    <property type="match status" value="1"/>
</dbReference>
<comment type="caution">
    <text evidence="5">The sequence shown here is derived from an EMBL/GenBank/DDBJ whole genome shotgun (WGS) entry which is preliminary data.</text>
</comment>
<evidence type="ECO:0000313" key="6">
    <source>
        <dbReference type="Proteomes" id="UP000309992"/>
    </source>
</evidence>
<keyword evidence="1" id="KW-0540">Nuclease</keyword>
<dbReference type="EMBL" id="SWMS01000047">
    <property type="protein sequence ID" value="TKG59147.1"/>
    <property type="molecule type" value="Genomic_DNA"/>
</dbReference>
<dbReference type="RefSeq" id="WP_137097369.1">
    <property type="nucleotide sequence ID" value="NZ_SWMS01000047.1"/>
</dbReference>
<gene>
    <name evidence="5" type="ORF">FCN18_37080</name>
</gene>
<keyword evidence="3 5" id="KW-0269">Exonuclease</keyword>
<evidence type="ECO:0000256" key="1">
    <source>
        <dbReference type="ARBA" id="ARBA00022722"/>
    </source>
</evidence>
<protein>
    <submittedName>
        <fullName evidence="5">3'-5' exonuclease</fullName>
    </submittedName>
</protein>
<dbReference type="PANTHER" id="PTHR30231:SF4">
    <property type="entry name" value="PROTEIN NEN2"/>
    <property type="match status" value="1"/>
</dbReference>
<dbReference type="InterPro" id="IPR012337">
    <property type="entry name" value="RNaseH-like_sf"/>
</dbReference>